<evidence type="ECO:0000256" key="5">
    <source>
        <dbReference type="PIRSR" id="PIRSR602480-1"/>
    </source>
</evidence>
<evidence type="ECO:0000313" key="8">
    <source>
        <dbReference type="Proteomes" id="UP000187209"/>
    </source>
</evidence>
<dbReference type="Proteomes" id="UP000187209">
    <property type="component" value="Unassembled WGS sequence"/>
</dbReference>
<comment type="catalytic activity">
    <reaction evidence="4 6">
        <text>D-erythrose 4-phosphate + phosphoenolpyruvate + H2O = 7-phospho-2-dehydro-3-deoxy-D-arabino-heptonate + phosphate</text>
        <dbReference type="Rhea" id="RHEA:14717"/>
        <dbReference type="ChEBI" id="CHEBI:15377"/>
        <dbReference type="ChEBI" id="CHEBI:16897"/>
        <dbReference type="ChEBI" id="CHEBI:43474"/>
        <dbReference type="ChEBI" id="CHEBI:58394"/>
        <dbReference type="ChEBI" id="CHEBI:58702"/>
        <dbReference type="EC" id="2.5.1.54"/>
    </reaction>
</comment>
<feature type="binding site" evidence="5">
    <location>
        <position position="103"/>
    </location>
    <ligand>
        <name>phosphoenolpyruvate</name>
        <dbReference type="ChEBI" id="CHEBI:58702"/>
    </ligand>
</feature>
<feature type="binding site" evidence="5">
    <location>
        <position position="257"/>
    </location>
    <ligand>
        <name>phosphoenolpyruvate</name>
        <dbReference type="ChEBI" id="CHEBI:58702"/>
    </ligand>
</feature>
<comment type="cofactor">
    <cofactor evidence="5">
        <name>Mn(2+)</name>
        <dbReference type="ChEBI" id="CHEBI:29035"/>
    </cofactor>
    <cofactor evidence="5">
        <name>Co(2+)</name>
        <dbReference type="ChEBI" id="CHEBI:48828"/>
    </cofactor>
    <cofactor evidence="5">
        <name>Cd(2+)</name>
        <dbReference type="ChEBI" id="CHEBI:48775"/>
    </cofactor>
    <text evidence="5">Binds 1 divalent cation per subunit. The enzyme is active with manganese, cobalt or cadmium ions.</text>
</comment>
<dbReference type="EMBL" id="MPUH01001057">
    <property type="protein sequence ID" value="OMJ70757.1"/>
    <property type="molecule type" value="Genomic_DNA"/>
</dbReference>
<comment type="caution">
    <text evidence="7">The sequence shown here is derived from an EMBL/GenBank/DDBJ whole genome shotgun (WGS) entry which is preliminary data.</text>
</comment>
<dbReference type="GO" id="GO:0003849">
    <property type="term" value="F:3-deoxy-7-phosphoheptulonate synthase activity"/>
    <property type="evidence" value="ECO:0007669"/>
    <property type="project" value="UniProtKB-EC"/>
</dbReference>
<feature type="binding site" evidence="5">
    <location>
        <position position="331"/>
    </location>
    <ligand>
        <name>Mn(2+)</name>
        <dbReference type="ChEBI" id="CHEBI:29035"/>
    </ligand>
</feature>
<feature type="binding site" evidence="5">
    <location>
        <begin position="203"/>
        <end position="204"/>
    </location>
    <ligand>
        <name>phosphoenolpyruvate</name>
        <dbReference type="ChEBI" id="CHEBI:58702"/>
    </ligand>
</feature>
<dbReference type="EC" id="2.5.1.54" evidence="6"/>
<evidence type="ECO:0000256" key="2">
    <source>
        <dbReference type="ARBA" id="ARBA00008911"/>
    </source>
</evidence>
<keyword evidence="5" id="KW-0170">Cobalt</keyword>
<dbReference type="Gene3D" id="3.20.20.70">
    <property type="entry name" value="Aldolase class I"/>
    <property type="match status" value="1"/>
</dbReference>
<evidence type="ECO:0000256" key="1">
    <source>
        <dbReference type="ARBA" id="ARBA00004688"/>
    </source>
</evidence>
<evidence type="ECO:0000313" key="7">
    <source>
        <dbReference type="EMBL" id="OMJ70757.1"/>
    </source>
</evidence>
<feature type="binding site" evidence="5">
    <location>
        <position position="64"/>
    </location>
    <ligand>
        <name>Mn(2+)</name>
        <dbReference type="ChEBI" id="CHEBI:29035"/>
    </ligand>
</feature>
<dbReference type="InterPro" id="IPR013785">
    <property type="entry name" value="Aldolase_TIM"/>
</dbReference>
<keyword evidence="8" id="KW-1185">Reference proteome</keyword>
<evidence type="ECO:0000256" key="6">
    <source>
        <dbReference type="RuleBase" id="RU363071"/>
    </source>
</evidence>
<dbReference type="GO" id="GO:0009423">
    <property type="term" value="P:chorismate biosynthetic process"/>
    <property type="evidence" value="ECO:0007669"/>
    <property type="project" value="UniProtKB-UniPathway"/>
</dbReference>
<reference evidence="7 8" key="1">
    <citation type="submission" date="2016-11" db="EMBL/GenBank/DDBJ databases">
        <title>The macronuclear genome of Stentor coeruleus: a giant cell with tiny introns.</title>
        <authorList>
            <person name="Slabodnick M."/>
            <person name="Ruby J.G."/>
            <person name="Reiff S.B."/>
            <person name="Swart E.C."/>
            <person name="Gosai S."/>
            <person name="Prabakaran S."/>
            <person name="Witkowska E."/>
            <person name="Larue G.E."/>
            <person name="Fisher S."/>
            <person name="Freeman R.M."/>
            <person name="Gunawardena J."/>
            <person name="Chu W."/>
            <person name="Stover N.A."/>
            <person name="Gregory B.D."/>
            <person name="Nowacki M."/>
            <person name="Derisi J."/>
            <person name="Roy S.W."/>
            <person name="Marshall W.F."/>
            <person name="Sood P."/>
        </authorList>
    </citation>
    <scope>NUCLEOTIDE SEQUENCE [LARGE SCALE GENOMIC DNA]</scope>
    <source>
        <strain evidence="7">WM001</strain>
    </source>
</reference>
<keyword evidence="6" id="KW-0057">Aromatic amino acid biosynthesis</keyword>
<keyword evidence="5" id="KW-0464">Manganese</keyword>
<dbReference type="OrthoDB" id="2338at2759"/>
<dbReference type="UniPathway" id="UPA00053">
    <property type="reaction ID" value="UER00084"/>
</dbReference>
<protein>
    <recommendedName>
        <fullName evidence="6">Phospho-2-dehydro-3-deoxyheptonate aldolase</fullName>
        <ecNumber evidence="6">2.5.1.54</ecNumber>
    </recommendedName>
</protein>
<organism evidence="7 8">
    <name type="scientific">Stentor coeruleus</name>
    <dbReference type="NCBI Taxonomy" id="5963"/>
    <lineage>
        <taxon>Eukaryota</taxon>
        <taxon>Sar</taxon>
        <taxon>Alveolata</taxon>
        <taxon>Ciliophora</taxon>
        <taxon>Postciliodesmatophora</taxon>
        <taxon>Heterotrichea</taxon>
        <taxon>Heterotrichida</taxon>
        <taxon>Stentoridae</taxon>
        <taxon>Stentor</taxon>
    </lineage>
</organism>
<gene>
    <name evidence="7" type="ORF">SteCoe_31206</name>
</gene>
<sequence length="379" mass="42468">MQRPWLSLPCVQQPDYQSSESLQRASNFLSEAPGLITYQEIQSLKSHLASSAEGSSFILQIGDCAEAFSDCTHNLLTSKISQYTAYANHLQQCLNKPIVLIGRIAGQFCKPRSEPYETINGRQVLSYKGDMVNSISLDNREPDPERLIKSYFLSATVHNFIRANEPSMFTSHEALHMIYENSMTKYHDGKFMNFGAHFVWLGERTRKLGQAHAEYLSHIDNPVGIKVGPNADLNELIEIINKVNIQNQLGKVALIIRLGIKNYKSQLGMIIDKVKESGKKVVWMIDPLHGNTYKSSTGFKTRDFTTVVEETLGCIEIIRKNNEIVAGLHLEVSFRDVTEVVGLGVCDEDLGNCYETLCDPRLNPKQTIALLSEVAVALK</sequence>
<evidence type="ECO:0000256" key="3">
    <source>
        <dbReference type="ARBA" id="ARBA00022679"/>
    </source>
</evidence>
<keyword evidence="5" id="KW-0104">Cadmium</keyword>
<proteinExistence type="inferred from homology"/>
<dbReference type="Pfam" id="PF01474">
    <property type="entry name" value="DAHP_synth_2"/>
    <property type="match status" value="2"/>
</dbReference>
<dbReference type="InterPro" id="IPR002480">
    <property type="entry name" value="DAHP_synth_2"/>
</dbReference>
<comment type="pathway">
    <text evidence="1 6">Metabolic intermediate biosynthesis; chorismate biosynthesis; chorismate from D-erythrose 4-phosphate and phosphoenolpyruvate: step 1/7.</text>
</comment>
<feature type="binding site" evidence="5">
    <location>
        <position position="289"/>
    </location>
    <ligand>
        <name>Mn(2+)</name>
        <dbReference type="ChEBI" id="CHEBI:29035"/>
    </ligand>
</feature>
<name>A0A1R2B1Y3_9CILI</name>
<comment type="similarity">
    <text evidence="2 6">Belongs to the class-II DAHP synthase family.</text>
</comment>
<dbReference type="AlphaFoldDB" id="A0A1R2B1Y3"/>
<feature type="binding site" evidence="5">
    <location>
        <position position="359"/>
    </location>
    <ligand>
        <name>Mn(2+)</name>
        <dbReference type="ChEBI" id="CHEBI:29035"/>
    </ligand>
</feature>
<dbReference type="SUPFAM" id="SSF51569">
    <property type="entry name" value="Aldolase"/>
    <property type="match status" value="1"/>
</dbReference>
<accession>A0A1R2B1Y3</accession>
<dbReference type="PANTHER" id="PTHR21337">
    <property type="entry name" value="PHOSPHO-2-DEHYDRO-3-DEOXYHEPTONATE ALDOLASE 1, 2"/>
    <property type="match status" value="1"/>
</dbReference>
<keyword evidence="6" id="KW-0028">Amino-acid biosynthesis</keyword>
<keyword evidence="3 6" id="KW-0808">Transferase</keyword>
<dbReference type="PANTHER" id="PTHR21337:SF0">
    <property type="entry name" value="PHOSPHO-2-DEHYDRO-3-DEOXYHEPTONATE ALDOLASE"/>
    <property type="match status" value="1"/>
</dbReference>
<dbReference type="GO" id="GO:0009073">
    <property type="term" value="P:aromatic amino acid family biosynthetic process"/>
    <property type="evidence" value="ECO:0007669"/>
    <property type="project" value="UniProtKB-KW"/>
</dbReference>
<feature type="binding site" evidence="5">
    <location>
        <position position="226"/>
    </location>
    <ligand>
        <name>phosphoenolpyruvate</name>
        <dbReference type="ChEBI" id="CHEBI:58702"/>
    </ligand>
</feature>
<dbReference type="GO" id="GO:0008652">
    <property type="term" value="P:amino acid biosynthetic process"/>
    <property type="evidence" value="ECO:0007669"/>
    <property type="project" value="UniProtKB-KW"/>
</dbReference>
<evidence type="ECO:0000256" key="4">
    <source>
        <dbReference type="ARBA" id="ARBA00047508"/>
    </source>
</evidence>